<feature type="region of interest" description="Disordered" evidence="9">
    <location>
        <begin position="32"/>
        <end position="55"/>
    </location>
</feature>
<dbReference type="GO" id="GO:0008270">
    <property type="term" value="F:zinc ion binding"/>
    <property type="evidence" value="ECO:0007669"/>
    <property type="project" value="UniProtKB-KW"/>
</dbReference>
<evidence type="ECO:0000256" key="2">
    <source>
        <dbReference type="ARBA" id="ARBA00022723"/>
    </source>
</evidence>
<dbReference type="InterPro" id="IPR051061">
    <property type="entry name" value="Zinc_finger_trans_reg"/>
</dbReference>
<evidence type="ECO:0000256" key="7">
    <source>
        <dbReference type="ARBA" id="ARBA00023242"/>
    </source>
</evidence>
<evidence type="ECO:0000256" key="4">
    <source>
        <dbReference type="ARBA" id="ARBA00022833"/>
    </source>
</evidence>
<evidence type="ECO:0000256" key="3">
    <source>
        <dbReference type="ARBA" id="ARBA00022771"/>
    </source>
</evidence>
<dbReference type="STRING" id="1245745.A0A0A2WF83"/>
<keyword evidence="3 8" id="KW-0863">Zinc-finger</keyword>
<dbReference type="SMART" id="SM00355">
    <property type="entry name" value="ZnF_C2H2"/>
    <property type="match status" value="3"/>
</dbReference>
<dbReference type="AlphaFoldDB" id="A0A0A2WF83"/>
<dbReference type="PANTHER" id="PTHR46179:SF13">
    <property type="entry name" value="C2H2-TYPE DOMAIN-CONTAINING PROTEIN"/>
    <property type="match status" value="1"/>
</dbReference>
<keyword evidence="6" id="KW-0804">Transcription</keyword>
<dbReference type="PROSITE" id="PS00028">
    <property type="entry name" value="ZINC_FINGER_C2H2_1"/>
    <property type="match status" value="1"/>
</dbReference>
<evidence type="ECO:0000256" key="6">
    <source>
        <dbReference type="ARBA" id="ARBA00023163"/>
    </source>
</evidence>
<reference evidence="11 12" key="1">
    <citation type="submission" date="2012-10" db="EMBL/GenBank/DDBJ databases">
        <title>Genome sequencing and analysis of entomopathogenic fungi Beauveria bassiana D1-5.</title>
        <authorList>
            <person name="Li Q."/>
            <person name="Wang L."/>
            <person name="Zhang Z."/>
            <person name="Wang Q."/>
            <person name="Ren J."/>
            <person name="Wang M."/>
            <person name="Xu W."/>
            <person name="Wang J."/>
            <person name="Lu Y."/>
            <person name="Du Q."/>
            <person name="Sun Z."/>
        </authorList>
    </citation>
    <scope>NUCLEOTIDE SEQUENCE [LARGE SCALE GENOMIC DNA]</scope>
    <source>
        <strain evidence="11 12">D1-5</strain>
    </source>
</reference>
<dbReference type="GO" id="GO:0005634">
    <property type="term" value="C:nucleus"/>
    <property type="evidence" value="ECO:0007669"/>
    <property type="project" value="UniProtKB-SubCell"/>
</dbReference>
<keyword evidence="5" id="KW-0805">Transcription regulation</keyword>
<evidence type="ECO:0000256" key="5">
    <source>
        <dbReference type="ARBA" id="ARBA00023015"/>
    </source>
</evidence>
<proteinExistence type="predicted"/>
<feature type="compositionally biased region" description="Polar residues" evidence="9">
    <location>
        <begin position="32"/>
        <end position="44"/>
    </location>
</feature>
<feature type="compositionally biased region" description="Polar residues" evidence="9">
    <location>
        <begin position="557"/>
        <end position="573"/>
    </location>
</feature>
<evidence type="ECO:0000256" key="8">
    <source>
        <dbReference type="PROSITE-ProRule" id="PRU00042"/>
    </source>
</evidence>
<keyword evidence="2" id="KW-0479">Metal-binding</keyword>
<organism evidence="11 12">
    <name type="scientific">Beauveria bassiana D1-5</name>
    <dbReference type="NCBI Taxonomy" id="1245745"/>
    <lineage>
        <taxon>Eukaryota</taxon>
        <taxon>Fungi</taxon>
        <taxon>Dikarya</taxon>
        <taxon>Ascomycota</taxon>
        <taxon>Pezizomycotina</taxon>
        <taxon>Sordariomycetes</taxon>
        <taxon>Hypocreomycetidae</taxon>
        <taxon>Hypocreales</taxon>
        <taxon>Cordycipitaceae</taxon>
        <taxon>Beauveria</taxon>
    </lineage>
</organism>
<name>A0A0A2WF83_BEABA</name>
<feature type="region of interest" description="Disordered" evidence="9">
    <location>
        <begin position="542"/>
        <end position="573"/>
    </location>
</feature>
<dbReference type="GO" id="GO:0006357">
    <property type="term" value="P:regulation of transcription by RNA polymerase II"/>
    <property type="evidence" value="ECO:0007669"/>
    <property type="project" value="TreeGrafter"/>
</dbReference>
<dbReference type="eggNOG" id="ENOG502S2AR">
    <property type="taxonomic scope" value="Eukaryota"/>
</dbReference>
<keyword evidence="7" id="KW-0539">Nucleus</keyword>
<evidence type="ECO:0000256" key="1">
    <source>
        <dbReference type="ARBA" id="ARBA00004123"/>
    </source>
</evidence>
<dbReference type="Gene3D" id="3.30.160.60">
    <property type="entry name" value="Classic Zinc Finger"/>
    <property type="match status" value="1"/>
</dbReference>
<evidence type="ECO:0000313" key="11">
    <source>
        <dbReference type="EMBL" id="KGQ11794.1"/>
    </source>
</evidence>
<feature type="domain" description="C2H2-type" evidence="10">
    <location>
        <begin position="444"/>
        <end position="473"/>
    </location>
</feature>
<dbReference type="PROSITE" id="PS50157">
    <property type="entry name" value="ZINC_FINGER_C2H2_2"/>
    <property type="match status" value="1"/>
</dbReference>
<dbReference type="PANTHER" id="PTHR46179">
    <property type="entry name" value="ZINC FINGER PROTEIN"/>
    <property type="match status" value="1"/>
</dbReference>
<comment type="subcellular location">
    <subcellularLocation>
        <location evidence="1">Nucleus</location>
    </subcellularLocation>
</comment>
<dbReference type="InterPro" id="IPR013087">
    <property type="entry name" value="Znf_C2H2_type"/>
</dbReference>
<keyword evidence="4" id="KW-0862">Zinc</keyword>
<evidence type="ECO:0000313" key="12">
    <source>
        <dbReference type="Proteomes" id="UP000030106"/>
    </source>
</evidence>
<dbReference type="EMBL" id="ANFO01000173">
    <property type="protein sequence ID" value="KGQ11794.1"/>
    <property type="molecule type" value="Genomic_DNA"/>
</dbReference>
<evidence type="ECO:0000256" key="9">
    <source>
        <dbReference type="SAM" id="MobiDB-lite"/>
    </source>
</evidence>
<dbReference type="Proteomes" id="UP000030106">
    <property type="component" value="Unassembled WGS sequence"/>
</dbReference>
<accession>A0A0A2WF83</accession>
<evidence type="ECO:0000259" key="10">
    <source>
        <dbReference type="PROSITE" id="PS50157"/>
    </source>
</evidence>
<dbReference type="OrthoDB" id="9368434at2759"/>
<gene>
    <name evidence="11" type="ORF">BBAD15_g2449</name>
</gene>
<dbReference type="HOGENOM" id="CLU_008243_0_0_1"/>
<protein>
    <submittedName>
        <fullName evidence="11">Zinc finger transcription factor ace1</fullName>
    </submittedName>
</protein>
<comment type="caution">
    <text evidence="11">The sequence shown here is derived from an EMBL/GenBank/DDBJ whole genome shotgun (WGS) entry which is preliminary data.</text>
</comment>
<sequence length="779" mass="87277">MSFSNPRRRMMTRSEPIAENKMTTKAVTSLQKGATFHSPSSPNFHSLDDGYLPPRLTRSQSHLNDVSANRRRMILTTIEDIDKALGNISLSDSKPKKESTLSDTATPIPRDFFHVPVVDPAMAKEQGRPVLRPRSVGRNRHHASDSGLGTSIASINDKVSAADTFPKKITKKQAATRTAAASNTHHAPALSTKAVNIIRDHTLHPLLQKPSLKPFETFVLDIYSRIHSKDITCLRDVEKALEHIARVSQLSTDVGVWNDAYRNLLLKKRATPRALCVDFYLTSIICVATTFECIHENERVRPGDRPYSGGYIADRIATIDLKEQLEYYGRLLATKEIGDLPPGIGIDEYVPRLVPLDHSANSSFRGDILRLHGGPCVNGRPAEFVRVKKDGTAFSMATGEPVDLKEAPIKLKRCLSEKFDDDEEIMRSMARRKKNATPEELAPKKCREPGCNKEFKRPCDLTKHEKTHSRPWKCPFSTCKYHNYGWPTEKEMDRHVNDKHSDAPAMYECTYKPCAYKSKRESNCKQHMEKAHGWVYVRTKSSGKKLPSKPADEGTPAITNLSPPMTTPSYSVPTPPQDNVLQDMPADFPMYPDDSDWLASVERVPEHIDTMDLVENQSPSSSASSYEQYPPYQNGSTFIINDEDIYAARMQLPAHMSSAEQFYHKMIHGQMPDILMAPPTAVPLMEVPTHFSPTGQGNTMLYTPVSLRDMDEAFDGSFGGEDVDFQLYDNSAGKFNEAQSLFGELPSANMGFSQNTQPEMFAPMDLNALDTLDYSIFQT</sequence>